<evidence type="ECO:0000256" key="7">
    <source>
        <dbReference type="ARBA" id="ARBA00023128"/>
    </source>
</evidence>
<dbReference type="Pfam" id="PF14138">
    <property type="entry name" value="COX16"/>
    <property type="match status" value="1"/>
</dbReference>
<evidence type="ECO:0000256" key="3">
    <source>
        <dbReference type="ARBA" id="ARBA00021814"/>
    </source>
</evidence>
<sequence length="103" mass="12403">MIDGNKMNTLDIKKSFQQLMKKKSVKFGLPFFSFCVLGSFGLKEFAELRYKYRRTNLFHEKAVEKGLELKDKKELTLEAEYENIKKYNLDDWENKRIARPWEE</sequence>
<gene>
    <name evidence="9" type="ORF">PV328_008699</name>
</gene>
<protein>
    <recommendedName>
        <fullName evidence="3">Cytochrome c oxidase assembly protein COX16 homolog, mitochondrial</fullName>
    </recommendedName>
</protein>
<name>A0AA39KRI3_9HYME</name>
<evidence type="ECO:0000256" key="5">
    <source>
        <dbReference type="ARBA" id="ARBA00022792"/>
    </source>
</evidence>
<keyword evidence="7" id="KW-0496">Mitochondrion</keyword>
<proteinExistence type="inferred from homology"/>
<evidence type="ECO:0000256" key="8">
    <source>
        <dbReference type="ARBA" id="ARBA00023136"/>
    </source>
</evidence>
<reference evidence="9" key="1">
    <citation type="journal article" date="2023" name="bioRxiv">
        <title>Scaffold-level genome assemblies of two parasitoid biocontrol wasps reveal the parthenogenesis mechanism and an associated novel virus.</title>
        <authorList>
            <person name="Inwood S."/>
            <person name="Skelly J."/>
            <person name="Guhlin J."/>
            <person name="Harrop T."/>
            <person name="Goldson S."/>
            <person name="Dearden P."/>
        </authorList>
    </citation>
    <scope>NUCLEOTIDE SEQUENCE</scope>
    <source>
        <strain evidence="9">Irish</strain>
        <tissue evidence="9">Whole body</tissue>
    </source>
</reference>
<organism evidence="9 10">
    <name type="scientific">Microctonus aethiopoides</name>
    <dbReference type="NCBI Taxonomy" id="144406"/>
    <lineage>
        <taxon>Eukaryota</taxon>
        <taxon>Metazoa</taxon>
        <taxon>Ecdysozoa</taxon>
        <taxon>Arthropoda</taxon>
        <taxon>Hexapoda</taxon>
        <taxon>Insecta</taxon>
        <taxon>Pterygota</taxon>
        <taxon>Neoptera</taxon>
        <taxon>Endopterygota</taxon>
        <taxon>Hymenoptera</taxon>
        <taxon>Apocrita</taxon>
        <taxon>Ichneumonoidea</taxon>
        <taxon>Braconidae</taxon>
        <taxon>Euphorinae</taxon>
        <taxon>Microctonus</taxon>
    </lineage>
</organism>
<keyword evidence="5" id="KW-0999">Mitochondrion inner membrane</keyword>
<dbReference type="Proteomes" id="UP001168990">
    <property type="component" value="Unassembled WGS sequence"/>
</dbReference>
<dbReference type="PANTHER" id="PTHR17130">
    <property type="entry name" value="MITOCHONDRIAL OUTER MEMBRANE PROTEIN 25"/>
    <property type="match status" value="1"/>
</dbReference>
<dbReference type="GO" id="GO:0005743">
    <property type="term" value="C:mitochondrial inner membrane"/>
    <property type="evidence" value="ECO:0007669"/>
    <property type="project" value="UniProtKB-SubCell"/>
</dbReference>
<evidence type="ECO:0000313" key="10">
    <source>
        <dbReference type="Proteomes" id="UP001168990"/>
    </source>
</evidence>
<comment type="similarity">
    <text evidence="2">Belongs to the COX16 family.</text>
</comment>
<keyword evidence="8" id="KW-0472">Membrane</keyword>
<dbReference type="AlphaFoldDB" id="A0AA39KRI3"/>
<comment type="caution">
    <text evidence="9">The sequence shown here is derived from an EMBL/GenBank/DDBJ whole genome shotgun (WGS) entry which is preliminary data.</text>
</comment>
<accession>A0AA39KRI3</accession>
<keyword evidence="10" id="KW-1185">Reference proteome</keyword>
<comment type="subcellular location">
    <subcellularLocation>
        <location evidence="1">Mitochondrion inner membrane</location>
        <topology evidence="1">Single-pass membrane protein</topology>
    </subcellularLocation>
</comment>
<reference evidence="9" key="2">
    <citation type="submission" date="2023-03" db="EMBL/GenBank/DDBJ databases">
        <authorList>
            <person name="Inwood S.N."/>
            <person name="Skelly J.G."/>
            <person name="Guhlin J."/>
            <person name="Harrop T.W.R."/>
            <person name="Goldson S.G."/>
            <person name="Dearden P.K."/>
        </authorList>
    </citation>
    <scope>NUCLEOTIDE SEQUENCE</scope>
    <source>
        <strain evidence="9">Irish</strain>
        <tissue evidence="9">Whole body</tissue>
    </source>
</reference>
<evidence type="ECO:0000256" key="1">
    <source>
        <dbReference type="ARBA" id="ARBA00004434"/>
    </source>
</evidence>
<dbReference type="EMBL" id="JAQQBS010000003">
    <property type="protein sequence ID" value="KAK0170921.1"/>
    <property type="molecule type" value="Genomic_DNA"/>
</dbReference>
<keyword evidence="4" id="KW-0812">Transmembrane</keyword>
<dbReference type="PANTHER" id="PTHR17130:SF14">
    <property type="entry name" value="CYTOCHROME C OXIDASE ASSEMBLY PROTEIN COX16 HOMOLOG, MITOCHONDRIAL"/>
    <property type="match status" value="1"/>
</dbReference>
<evidence type="ECO:0000256" key="6">
    <source>
        <dbReference type="ARBA" id="ARBA00022989"/>
    </source>
</evidence>
<evidence type="ECO:0000313" key="9">
    <source>
        <dbReference type="EMBL" id="KAK0170921.1"/>
    </source>
</evidence>
<evidence type="ECO:0000256" key="4">
    <source>
        <dbReference type="ARBA" id="ARBA00022692"/>
    </source>
</evidence>
<evidence type="ECO:0000256" key="2">
    <source>
        <dbReference type="ARBA" id="ARBA00008370"/>
    </source>
</evidence>
<dbReference type="GO" id="GO:0033617">
    <property type="term" value="P:mitochondrial respiratory chain complex IV assembly"/>
    <property type="evidence" value="ECO:0007669"/>
    <property type="project" value="TreeGrafter"/>
</dbReference>
<dbReference type="InterPro" id="IPR020164">
    <property type="entry name" value="Cyt_c_Oxase_assmbl_COX16"/>
</dbReference>
<keyword evidence="6" id="KW-1133">Transmembrane helix</keyword>